<dbReference type="HOGENOM" id="CLU_1582111_0_0_1"/>
<accession>H2ZPA8</accession>
<keyword evidence="1" id="KW-0812">Transmembrane</keyword>
<organism evidence="2 3">
    <name type="scientific">Ciona savignyi</name>
    <name type="common">Pacific transparent sea squirt</name>
    <dbReference type="NCBI Taxonomy" id="51511"/>
    <lineage>
        <taxon>Eukaryota</taxon>
        <taxon>Metazoa</taxon>
        <taxon>Chordata</taxon>
        <taxon>Tunicata</taxon>
        <taxon>Ascidiacea</taxon>
        <taxon>Phlebobranchia</taxon>
        <taxon>Cionidae</taxon>
        <taxon>Ciona</taxon>
    </lineage>
</organism>
<dbReference type="Ensembl" id="ENSCSAVT00000019634.1">
    <property type="protein sequence ID" value="ENSCSAVP00000019424.1"/>
    <property type="gene ID" value="ENSCSAVG00000011391.1"/>
</dbReference>
<reference evidence="3" key="1">
    <citation type="submission" date="2003-08" db="EMBL/GenBank/DDBJ databases">
        <authorList>
            <person name="Birren B."/>
            <person name="Nusbaum C."/>
            <person name="Abebe A."/>
            <person name="Abouelleil A."/>
            <person name="Adekoya E."/>
            <person name="Ait-zahra M."/>
            <person name="Allen N."/>
            <person name="Allen T."/>
            <person name="An P."/>
            <person name="Anderson M."/>
            <person name="Anderson S."/>
            <person name="Arachchi H."/>
            <person name="Armbruster J."/>
            <person name="Bachantsang P."/>
            <person name="Baldwin J."/>
            <person name="Barry A."/>
            <person name="Bayul T."/>
            <person name="Blitshsteyn B."/>
            <person name="Bloom T."/>
            <person name="Blye J."/>
            <person name="Boguslavskiy L."/>
            <person name="Borowsky M."/>
            <person name="Boukhgalter B."/>
            <person name="Brunache A."/>
            <person name="Butler J."/>
            <person name="Calixte N."/>
            <person name="Calvo S."/>
            <person name="Camarata J."/>
            <person name="Campo K."/>
            <person name="Chang J."/>
            <person name="Cheshatsang Y."/>
            <person name="Citroen M."/>
            <person name="Collymore A."/>
            <person name="Considine T."/>
            <person name="Cook A."/>
            <person name="Cooke P."/>
            <person name="Corum B."/>
            <person name="Cuomo C."/>
            <person name="David R."/>
            <person name="Dawoe T."/>
            <person name="Degray S."/>
            <person name="Dodge S."/>
            <person name="Dooley K."/>
            <person name="Dorje P."/>
            <person name="Dorjee K."/>
            <person name="Dorris L."/>
            <person name="Duffey N."/>
            <person name="Dupes A."/>
            <person name="Elkins T."/>
            <person name="Engels R."/>
            <person name="Erickson J."/>
            <person name="Farina A."/>
            <person name="Faro S."/>
            <person name="Ferreira P."/>
            <person name="Fischer H."/>
            <person name="Fitzgerald M."/>
            <person name="Foley K."/>
            <person name="Gage D."/>
            <person name="Galagan J."/>
            <person name="Gearin G."/>
            <person name="Gnerre S."/>
            <person name="Gnirke A."/>
            <person name="Goyette A."/>
            <person name="Graham J."/>
            <person name="Grandbois E."/>
            <person name="Gyaltsen K."/>
            <person name="Hafez N."/>
            <person name="Hagopian D."/>
            <person name="Hagos B."/>
            <person name="Hall J."/>
            <person name="Hatcher B."/>
            <person name="Heller A."/>
            <person name="Higgins H."/>
            <person name="Honan T."/>
            <person name="Horn A."/>
            <person name="Houde N."/>
            <person name="Hughes L."/>
            <person name="Hulme W."/>
            <person name="Husby E."/>
            <person name="Iliev I."/>
            <person name="Jaffe D."/>
            <person name="Jones C."/>
            <person name="Kamal M."/>
            <person name="Kamat A."/>
            <person name="Kamvysselis M."/>
            <person name="Karlsson E."/>
            <person name="Kells C."/>
            <person name="Kieu A."/>
            <person name="Kisner P."/>
            <person name="Kodira C."/>
            <person name="Kulbokas E."/>
            <person name="Labutti K."/>
            <person name="Lama D."/>
            <person name="Landers T."/>
            <person name="Leger J."/>
            <person name="Levine S."/>
            <person name="Lewis D."/>
            <person name="Lewis T."/>
            <person name="Lindblad-toh K."/>
            <person name="Liu X."/>
            <person name="Lokyitsang T."/>
            <person name="Lokyitsang Y."/>
            <person name="Lucien O."/>
            <person name="Lui A."/>
            <person name="Ma L.J."/>
            <person name="Mabbitt R."/>
            <person name="Macdonald J."/>
            <person name="Maclean C."/>
            <person name="Major J."/>
            <person name="Manning J."/>
            <person name="Marabella R."/>
            <person name="Maru K."/>
            <person name="Matthews C."/>
            <person name="Mauceli E."/>
            <person name="Mccarthy M."/>
            <person name="Mcdonough S."/>
            <person name="Mcghee T."/>
            <person name="Meldrim J."/>
            <person name="Meneus L."/>
            <person name="Mesirov J."/>
            <person name="Mihalev A."/>
            <person name="Mihova T."/>
            <person name="Mikkelsen T."/>
            <person name="Mlenga V."/>
            <person name="Moru K."/>
            <person name="Mozes J."/>
            <person name="Mulrain L."/>
            <person name="Munson G."/>
            <person name="Naylor J."/>
            <person name="Newes C."/>
            <person name="Nguyen C."/>
            <person name="Nguyen N."/>
            <person name="Nguyen T."/>
            <person name="Nicol R."/>
            <person name="Nielsen C."/>
            <person name="Nizzari M."/>
            <person name="Norbu C."/>
            <person name="Norbu N."/>
            <person name="O'donnell P."/>
            <person name="Okoawo O."/>
            <person name="O'leary S."/>
            <person name="Omotosho B."/>
            <person name="O'neill K."/>
            <person name="Osman S."/>
            <person name="Parker S."/>
            <person name="Perrin D."/>
            <person name="Phunkhang P."/>
            <person name="Piqani B."/>
            <person name="Purcell S."/>
            <person name="Rachupka T."/>
            <person name="Ramasamy U."/>
            <person name="Rameau R."/>
            <person name="Ray V."/>
            <person name="Raymond C."/>
            <person name="Retta R."/>
            <person name="Richardson S."/>
            <person name="Rise C."/>
            <person name="Rodriguez J."/>
            <person name="Rogers J."/>
            <person name="Rogov P."/>
            <person name="Rutman M."/>
            <person name="Schupbach R."/>
            <person name="Seaman C."/>
            <person name="Settipalli S."/>
            <person name="Sharpe T."/>
            <person name="Sheridan J."/>
            <person name="Sherpa N."/>
            <person name="Shi J."/>
            <person name="Smirnov S."/>
            <person name="Smith C."/>
            <person name="Sougnez C."/>
            <person name="Spencer B."/>
            <person name="Stalker J."/>
            <person name="Stange-thomann N."/>
            <person name="Stavropoulos S."/>
            <person name="Stetson K."/>
            <person name="Stone C."/>
            <person name="Stone S."/>
            <person name="Stubbs M."/>
            <person name="Talamas J."/>
            <person name="Tchuinga P."/>
            <person name="Tenzing P."/>
            <person name="Tesfaye S."/>
            <person name="Theodore J."/>
            <person name="Thoulutsang Y."/>
            <person name="Topham K."/>
            <person name="Towey S."/>
            <person name="Tsamla T."/>
            <person name="Tsomo N."/>
            <person name="Vallee D."/>
            <person name="Vassiliev H."/>
            <person name="Venkataraman V."/>
            <person name="Vinson J."/>
            <person name="Vo A."/>
            <person name="Wade C."/>
            <person name="Wang S."/>
            <person name="Wangchuk T."/>
            <person name="Wangdi T."/>
            <person name="Whittaker C."/>
            <person name="Wilkinson J."/>
            <person name="Wu Y."/>
            <person name="Wyman D."/>
            <person name="Yadav S."/>
            <person name="Yang S."/>
            <person name="Yang X."/>
            <person name="Yeager S."/>
            <person name="Yee E."/>
            <person name="Young G."/>
            <person name="Zainoun J."/>
            <person name="Zembeck L."/>
            <person name="Zimmer A."/>
            <person name="Zody M."/>
            <person name="Lander E."/>
        </authorList>
    </citation>
    <scope>NUCLEOTIDE SEQUENCE [LARGE SCALE GENOMIC DNA]</scope>
</reference>
<name>H2ZPA8_CIOSA</name>
<sequence>MVEIGDIIPTQRLESTLWSIVVFSYLPLGVLLMLIRIFLTLNYVCMQVVFNCVCSHRNAVRRIFEKIFLFVMGVTLHERNQKSRDLSSLWIANHLSNVDLYFLAALCNLKAAADLRGTNTLRSVLRCIHTNTPPSDADVQVMAELTHNGIPVLVLPQPHPTNGNGLLKF</sequence>
<reference evidence="2" key="2">
    <citation type="submission" date="2025-08" db="UniProtKB">
        <authorList>
            <consortium name="Ensembl"/>
        </authorList>
    </citation>
    <scope>IDENTIFICATION</scope>
</reference>
<dbReference type="Proteomes" id="UP000007875">
    <property type="component" value="Unassembled WGS sequence"/>
</dbReference>
<feature type="transmembrane region" description="Helical" evidence="1">
    <location>
        <begin position="17"/>
        <end position="39"/>
    </location>
</feature>
<evidence type="ECO:0000313" key="3">
    <source>
        <dbReference type="Proteomes" id="UP000007875"/>
    </source>
</evidence>
<keyword evidence="1" id="KW-0472">Membrane</keyword>
<protein>
    <submittedName>
        <fullName evidence="2">Uncharacterized protein</fullName>
    </submittedName>
</protein>
<keyword evidence="1" id="KW-1133">Transmembrane helix</keyword>
<keyword evidence="3" id="KW-1185">Reference proteome</keyword>
<proteinExistence type="predicted"/>
<reference evidence="2" key="3">
    <citation type="submission" date="2025-09" db="UniProtKB">
        <authorList>
            <consortium name="Ensembl"/>
        </authorList>
    </citation>
    <scope>IDENTIFICATION</scope>
</reference>
<dbReference type="InParanoid" id="H2ZPA8"/>
<evidence type="ECO:0000313" key="2">
    <source>
        <dbReference type="Ensembl" id="ENSCSAVP00000019424.1"/>
    </source>
</evidence>
<dbReference type="GeneTree" id="ENSGT00860000135773"/>
<evidence type="ECO:0000256" key="1">
    <source>
        <dbReference type="SAM" id="Phobius"/>
    </source>
</evidence>
<dbReference type="AlphaFoldDB" id="H2ZPA8"/>